<keyword evidence="3" id="KW-1185">Reference proteome</keyword>
<protein>
    <submittedName>
        <fullName evidence="2">Uncharacterized protein</fullName>
    </submittedName>
</protein>
<accession>A0ABQ8SRZ1</accession>
<name>A0ABQ8SRZ1_PERAM</name>
<evidence type="ECO:0000256" key="1">
    <source>
        <dbReference type="SAM" id="MobiDB-lite"/>
    </source>
</evidence>
<evidence type="ECO:0000313" key="2">
    <source>
        <dbReference type="EMBL" id="KAJ4436417.1"/>
    </source>
</evidence>
<reference evidence="2 3" key="1">
    <citation type="journal article" date="2022" name="Allergy">
        <title>Genome assembly and annotation of Periplaneta americana reveal a comprehensive cockroach allergen profile.</title>
        <authorList>
            <person name="Wang L."/>
            <person name="Xiong Q."/>
            <person name="Saelim N."/>
            <person name="Wang L."/>
            <person name="Nong W."/>
            <person name="Wan A.T."/>
            <person name="Shi M."/>
            <person name="Liu X."/>
            <person name="Cao Q."/>
            <person name="Hui J.H.L."/>
            <person name="Sookrung N."/>
            <person name="Leung T.F."/>
            <person name="Tungtrongchitr A."/>
            <person name="Tsui S.K.W."/>
        </authorList>
    </citation>
    <scope>NUCLEOTIDE SEQUENCE [LARGE SCALE GENOMIC DNA]</scope>
    <source>
        <strain evidence="2">PWHHKU_190912</strain>
    </source>
</reference>
<gene>
    <name evidence="2" type="ORF">ANN_19050</name>
</gene>
<dbReference type="Proteomes" id="UP001148838">
    <property type="component" value="Unassembled WGS sequence"/>
</dbReference>
<proteinExistence type="predicted"/>
<organism evidence="2 3">
    <name type="scientific">Periplaneta americana</name>
    <name type="common">American cockroach</name>
    <name type="synonym">Blatta americana</name>
    <dbReference type="NCBI Taxonomy" id="6978"/>
    <lineage>
        <taxon>Eukaryota</taxon>
        <taxon>Metazoa</taxon>
        <taxon>Ecdysozoa</taxon>
        <taxon>Arthropoda</taxon>
        <taxon>Hexapoda</taxon>
        <taxon>Insecta</taxon>
        <taxon>Pterygota</taxon>
        <taxon>Neoptera</taxon>
        <taxon>Polyneoptera</taxon>
        <taxon>Dictyoptera</taxon>
        <taxon>Blattodea</taxon>
        <taxon>Blattoidea</taxon>
        <taxon>Blattidae</taxon>
        <taxon>Blattinae</taxon>
        <taxon>Periplaneta</taxon>
    </lineage>
</organism>
<sequence>MAKEAFNRKGTSGERTHLNGIDLARDRTRNHGHGAQRYTNCTDQVDYVWEEMTSGQNQSALDVRLHRQTGIHYRSKGFRVDGICDSEMVFYETRQSIRHRLPDIRLTVGKNSEKFNQVGPLIGRSVSRSVDRSFGRFICWSVDRSVGQSAGLSVGRSNGHSVGRSIDRSIGRLFLRGGHLLADITEVNDEQQNEFLTLNAKLPNLESIPLIEVLADMYSCQKKKKVAALVNSEYFRSPLRVAAMLHDACACKSSSGTMKVFHICAS</sequence>
<evidence type="ECO:0000313" key="3">
    <source>
        <dbReference type="Proteomes" id="UP001148838"/>
    </source>
</evidence>
<comment type="caution">
    <text evidence="2">The sequence shown here is derived from an EMBL/GenBank/DDBJ whole genome shotgun (WGS) entry which is preliminary data.</text>
</comment>
<feature type="region of interest" description="Disordered" evidence="1">
    <location>
        <begin position="1"/>
        <end position="22"/>
    </location>
</feature>
<dbReference type="EMBL" id="JAJSOF020000023">
    <property type="protein sequence ID" value="KAJ4436417.1"/>
    <property type="molecule type" value="Genomic_DNA"/>
</dbReference>